<evidence type="ECO:0000259" key="9">
    <source>
        <dbReference type="Pfam" id="PF00562"/>
    </source>
</evidence>
<evidence type="ECO:0000256" key="2">
    <source>
        <dbReference type="ARBA" id="ARBA00012418"/>
    </source>
</evidence>
<dbReference type="GO" id="GO:0046872">
    <property type="term" value="F:metal ion binding"/>
    <property type="evidence" value="ECO:0007669"/>
    <property type="project" value="UniProtKB-KW"/>
</dbReference>
<dbReference type="FunFam" id="3.90.1800.10:FF:000002">
    <property type="entry name" value="DNA-directed RNA polymerase subunit beta"/>
    <property type="match status" value="1"/>
</dbReference>
<dbReference type="GO" id="GO:0003899">
    <property type="term" value="F:DNA-directed RNA polymerase activity"/>
    <property type="evidence" value="ECO:0007669"/>
    <property type="project" value="UniProtKB-EC"/>
</dbReference>
<gene>
    <name evidence="11" type="ORF">SAY87_027844</name>
</gene>
<keyword evidence="6" id="KW-0479">Metal-binding</keyword>
<protein>
    <recommendedName>
        <fullName evidence="2">DNA-directed RNA polymerase</fullName>
        <ecNumber evidence="2">2.7.7.6</ecNumber>
    </recommendedName>
</protein>
<keyword evidence="4" id="KW-0808">Transferase</keyword>
<dbReference type="Pfam" id="PF04560">
    <property type="entry name" value="RNA_pol_Rpb2_7"/>
    <property type="match status" value="1"/>
</dbReference>
<dbReference type="InterPro" id="IPR007120">
    <property type="entry name" value="DNA-dir_RNAP_su2_dom"/>
</dbReference>
<dbReference type="GO" id="GO:0003677">
    <property type="term" value="F:DNA binding"/>
    <property type="evidence" value="ECO:0007669"/>
    <property type="project" value="InterPro"/>
</dbReference>
<keyword evidence="7" id="KW-0862">Zinc</keyword>
<comment type="caution">
    <text evidence="11">The sequence shown here is derived from an EMBL/GenBank/DDBJ whole genome shotgun (WGS) entry which is preliminary data.</text>
</comment>
<feature type="domain" description="DNA-directed RNA polymerase subunit 2 hybrid-binding" evidence="9">
    <location>
        <begin position="1"/>
        <end position="115"/>
    </location>
</feature>
<evidence type="ECO:0000256" key="7">
    <source>
        <dbReference type="ARBA" id="ARBA00022833"/>
    </source>
</evidence>
<evidence type="ECO:0000256" key="6">
    <source>
        <dbReference type="ARBA" id="ARBA00022723"/>
    </source>
</evidence>
<dbReference type="GO" id="GO:0006351">
    <property type="term" value="P:DNA-templated transcription"/>
    <property type="evidence" value="ECO:0007669"/>
    <property type="project" value="InterPro"/>
</dbReference>
<dbReference type="Proteomes" id="UP001345219">
    <property type="component" value="Chromosome 22"/>
</dbReference>
<keyword evidence="12" id="KW-1185">Reference proteome</keyword>
<dbReference type="AlphaFoldDB" id="A0AAN7KZH5"/>
<comment type="similarity">
    <text evidence="1">Belongs to the RNA polymerase beta chain family.</text>
</comment>
<name>A0AAN7KZH5_9MYRT</name>
<accession>A0AAN7KZH5</accession>
<keyword evidence="3" id="KW-0240">DNA-directed RNA polymerase</keyword>
<dbReference type="Gene3D" id="2.40.270.10">
    <property type="entry name" value="DNA-directed RNA polymerase, subunit 2, domain 6"/>
    <property type="match status" value="1"/>
</dbReference>
<dbReference type="SUPFAM" id="SSF64484">
    <property type="entry name" value="beta and beta-prime subunits of DNA dependent RNA-polymerase"/>
    <property type="match status" value="1"/>
</dbReference>
<evidence type="ECO:0000313" key="11">
    <source>
        <dbReference type="EMBL" id="KAK4772825.1"/>
    </source>
</evidence>
<reference evidence="11 12" key="1">
    <citation type="journal article" date="2023" name="Hortic Res">
        <title>Pangenome of water caltrop reveals structural variations and asymmetric subgenome divergence after allopolyploidization.</title>
        <authorList>
            <person name="Zhang X."/>
            <person name="Chen Y."/>
            <person name="Wang L."/>
            <person name="Yuan Y."/>
            <person name="Fang M."/>
            <person name="Shi L."/>
            <person name="Lu R."/>
            <person name="Comes H.P."/>
            <person name="Ma Y."/>
            <person name="Chen Y."/>
            <person name="Huang G."/>
            <person name="Zhou Y."/>
            <person name="Zheng Z."/>
            <person name="Qiu Y."/>
        </authorList>
    </citation>
    <scope>NUCLEOTIDE SEQUENCE [LARGE SCALE GENOMIC DNA]</scope>
    <source>
        <tissue evidence="11">Roots</tissue>
    </source>
</reference>
<dbReference type="EC" id="2.7.7.6" evidence="2"/>
<dbReference type="PANTHER" id="PTHR20856">
    <property type="entry name" value="DNA-DIRECTED RNA POLYMERASE I SUBUNIT 2"/>
    <property type="match status" value="1"/>
</dbReference>
<dbReference type="GO" id="GO:0032549">
    <property type="term" value="F:ribonucleoside binding"/>
    <property type="evidence" value="ECO:0007669"/>
    <property type="project" value="InterPro"/>
</dbReference>
<proteinExistence type="inferred from homology"/>
<feature type="domain" description="RNA polymerase Rpb2" evidence="10">
    <location>
        <begin position="123"/>
        <end position="213"/>
    </location>
</feature>
<dbReference type="EMBL" id="JAXIOK010000004">
    <property type="protein sequence ID" value="KAK4772825.1"/>
    <property type="molecule type" value="Genomic_DNA"/>
</dbReference>
<evidence type="ECO:0000256" key="1">
    <source>
        <dbReference type="ARBA" id="ARBA00006835"/>
    </source>
</evidence>
<evidence type="ECO:0000256" key="4">
    <source>
        <dbReference type="ARBA" id="ARBA00022679"/>
    </source>
</evidence>
<sequence length="227" mass="25659">MTYTQEDMPWTVEGITPNIIMNPHAIPSRMTIGQLIECIMGKVAAHMGKEGDATPFTDVTVDNISKALHKCGYQMCGFETMYNGHTCRRLTAVIFLGPTYYQRLKHMVGDKIHSRGGRLRDSGLRFGEMERDCMIAHGAAHFLKERLFDQSDAYRVHVCEHCGLIAIANLRKNSFECRGCKNKMDIVQVHIPYACKLLFQELMAMAIAPRMLTTEIKSSNDQKKRGA</sequence>
<dbReference type="Pfam" id="PF00562">
    <property type="entry name" value="RNA_pol_Rpb2_6"/>
    <property type="match status" value="1"/>
</dbReference>
<evidence type="ECO:0000256" key="5">
    <source>
        <dbReference type="ARBA" id="ARBA00022695"/>
    </source>
</evidence>
<evidence type="ECO:0000259" key="10">
    <source>
        <dbReference type="Pfam" id="PF04560"/>
    </source>
</evidence>
<organism evidence="11 12">
    <name type="scientific">Trapa incisa</name>
    <dbReference type="NCBI Taxonomy" id="236973"/>
    <lineage>
        <taxon>Eukaryota</taxon>
        <taxon>Viridiplantae</taxon>
        <taxon>Streptophyta</taxon>
        <taxon>Embryophyta</taxon>
        <taxon>Tracheophyta</taxon>
        <taxon>Spermatophyta</taxon>
        <taxon>Magnoliopsida</taxon>
        <taxon>eudicotyledons</taxon>
        <taxon>Gunneridae</taxon>
        <taxon>Pentapetalae</taxon>
        <taxon>rosids</taxon>
        <taxon>malvids</taxon>
        <taxon>Myrtales</taxon>
        <taxon>Lythraceae</taxon>
        <taxon>Trapa</taxon>
    </lineage>
</organism>
<dbReference type="InterPro" id="IPR015712">
    <property type="entry name" value="DNA-dir_RNA_pol_su2"/>
</dbReference>
<dbReference type="Gene3D" id="3.90.1800.10">
    <property type="entry name" value="RNA polymerase alpha subunit dimerisation domain"/>
    <property type="match status" value="1"/>
</dbReference>
<evidence type="ECO:0000256" key="3">
    <source>
        <dbReference type="ARBA" id="ARBA00022478"/>
    </source>
</evidence>
<dbReference type="InterPro" id="IPR007641">
    <property type="entry name" value="RNA_pol_Rpb2_7"/>
</dbReference>
<dbReference type="InterPro" id="IPR037033">
    <property type="entry name" value="DNA-dir_RNAP_su2_hyb_sf"/>
</dbReference>
<dbReference type="GO" id="GO:0000428">
    <property type="term" value="C:DNA-directed RNA polymerase complex"/>
    <property type="evidence" value="ECO:0007669"/>
    <property type="project" value="UniProtKB-KW"/>
</dbReference>
<keyword evidence="5" id="KW-0548">Nucleotidyltransferase</keyword>
<evidence type="ECO:0000256" key="8">
    <source>
        <dbReference type="ARBA" id="ARBA00023163"/>
    </source>
</evidence>
<evidence type="ECO:0000313" key="12">
    <source>
        <dbReference type="Proteomes" id="UP001345219"/>
    </source>
</evidence>
<keyword evidence="8" id="KW-0804">Transcription</keyword>